<evidence type="ECO:0000256" key="1">
    <source>
        <dbReference type="SAM" id="MobiDB-lite"/>
    </source>
</evidence>
<dbReference type="VEuPathDB" id="CryptoDB:cubi_02131"/>
<name>A0A1J4M9M1_9CRYT</name>
<dbReference type="GeneID" id="39978922"/>
<feature type="compositionally biased region" description="Gly residues" evidence="1">
    <location>
        <begin position="62"/>
        <end position="72"/>
    </location>
</feature>
<protein>
    <submittedName>
        <fullName evidence="3">Uncharacterized protein</fullName>
    </submittedName>
</protein>
<proteinExistence type="predicted"/>
<dbReference type="AlphaFoldDB" id="A0A1J4M9M1"/>
<feature type="region of interest" description="Disordered" evidence="1">
    <location>
        <begin position="51"/>
        <end position="73"/>
    </location>
</feature>
<reference evidence="3 4" key="1">
    <citation type="submission" date="2016-10" db="EMBL/GenBank/DDBJ databases">
        <title>Reductive evolution of mitochondrial metabolism and differential evolution of invasion-related proteins in Cryptosporidium.</title>
        <authorList>
            <person name="Liu S."/>
            <person name="Roellig D.M."/>
            <person name="Guo Y."/>
            <person name="Li N."/>
            <person name="Frace M.A."/>
            <person name="Tang K."/>
            <person name="Zhang L."/>
            <person name="Feng Y."/>
            <person name="Xiao L."/>
        </authorList>
    </citation>
    <scope>NUCLEOTIDE SEQUENCE [LARGE SCALE GENOMIC DNA]</scope>
    <source>
        <strain evidence="3">39726</strain>
    </source>
</reference>
<feature type="compositionally biased region" description="Basic residues" evidence="1">
    <location>
        <begin position="212"/>
        <end position="222"/>
    </location>
</feature>
<evidence type="ECO:0000313" key="4">
    <source>
        <dbReference type="Proteomes" id="UP000186176"/>
    </source>
</evidence>
<gene>
    <name evidence="3" type="ORF">cubi_02131</name>
</gene>
<keyword evidence="2" id="KW-0732">Signal</keyword>
<keyword evidence="4" id="KW-1185">Reference proteome</keyword>
<dbReference type="Proteomes" id="UP000186176">
    <property type="component" value="Unassembled WGS sequence"/>
</dbReference>
<feature type="signal peptide" evidence="2">
    <location>
        <begin position="1"/>
        <end position="20"/>
    </location>
</feature>
<feature type="region of interest" description="Disordered" evidence="1">
    <location>
        <begin position="111"/>
        <end position="222"/>
    </location>
</feature>
<accession>A0A1J4M9M1</accession>
<organism evidence="3 4">
    <name type="scientific">Cryptosporidium ubiquitum</name>
    <dbReference type="NCBI Taxonomy" id="857276"/>
    <lineage>
        <taxon>Eukaryota</taxon>
        <taxon>Sar</taxon>
        <taxon>Alveolata</taxon>
        <taxon>Apicomplexa</taxon>
        <taxon>Conoidasida</taxon>
        <taxon>Coccidia</taxon>
        <taxon>Eucoccidiorida</taxon>
        <taxon>Eimeriorina</taxon>
        <taxon>Cryptosporidiidae</taxon>
        <taxon>Cryptosporidium</taxon>
    </lineage>
</organism>
<evidence type="ECO:0000256" key="2">
    <source>
        <dbReference type="SAM" id="SignalP"/>
    </source>
</evidence>
<evidence type="ECO:0000313" key="3">
    <source>
        <dbReference type="EMBL" id="OII70920.1"/>
    </source>
</evidence>
<feature type="compositionally biased region" description="Low complexity" evidence="1">
    <location>
        <begin position="156"/>
        <end position="169"/>
    </location>
</feature>
<comment type="caution">
    <text evidence="3">The sequence shown here is derived from an EMBL/GenBank/DDBJ whole genome shotgun (WGS) entry which is preliminary data.</text>
</comment>
<sequence length="222" mass="22890">MHNFLKTFLLLTALCSVCSPLSDFFLNRVSNVFNEAALPYYSLIKLRAGSRDSSPSRHEGNSNGGSSGGGCGSSPLSSSFSSLSSTLSSSFPGGRVGSSLQLAAAISSALSNSRSSSHGGPRTSGSSHGPGSNPSYGPGSNPSHRPGSNPSHRPTSHPGSSEGSRRSGPAQATPKHVICSSNPSYTTERPAGHLTAPCPRCPGKNHYLRPGSGRRSRCPYCD</sequence>
<feature type="compositionally biased region" description="Low complexity" evidence="1">
    <location>
        <begin position="124"/>
        <end position="144"/>
    </location>
</feature>
<dbReference type="EMBL" id="LRBP01000033">
    <property type="protein sequence ID" value="OII70920.1"/>
    <property type="molecule type" value="Genomic_DNA"/>
</dbReference>
<dbReference type="RefSeq" id="XP_028873017.1">
    <property type="nucleotide sequence ID" value="XM_029019143.1"/>
</dbReference>
<feature type="chain" id="PRO_5013334966" evidence="2">
    <location>
        <begin position="21"/>
        <end position="222"/>
    </location>
</feature>